<dbReference type="AlphaFoldDB" id="A0A9W7H8J1"/>
<dbReference type="InterPro" id="IPR036412">
    <property type="entry name" value="HAD-like_sf"/>
</dbReference>
<dbReference type="SMART" id="SM00577">
    <property type="entry name" value="CPDc"/>
    <property type="match status" value="1"/>
</dbReference>
<dbReference type="InterPro" id="IPR023214">
    <property type="entry name" value="HAD_sf"/>
</dbReference>
<dbReference type="NCBIfam" id="TIGR02251">
    <property type="entry name" value="HIF-SF_euk"/>
    <property type="match status" value="1"/>
</dbReference>
<dbReference type="EMBL" id="BSYR01000010">
    <property type="protein sequence ID" value="GMI72900.1"/>
    <property type="molecule type" value="Genomic_DNA"/>
</dbReference>
<dbReference type="SUPFAM" id="SSF56784">
    <property type="entry name" value="HAD-like"/>
    <property type="match status" value="1"/>
</dbReference>
<evidence type="ECO:0000313" key="4">
    <source>
        <dbReference type="Proteomes" id="UP001165190"/>
    </source>
</evidence>
<feature type="domain" description="FCP1 homology" evidence="2">
    <location>
        <begin position="100"/>
        <end position="259"/>
    </location>
</feature>
<dbReference type="Gene3D" id="3.40.50.1000">
    <property type="entry name" value="HAD superfamily/HAD-like"/>
    <property type="match status" value="1"/>
</dbReference>
<gene>
    <name evidence="3" type="ORF">HRI_000959300</name>
</gene>
<dbReference type="InterPro" id="IPR050365">
    <property type="entry name" value="TIM50"/>
</dbReference>
<dbReference type="Pfam" id="PF03031">
    <property type="entry name" value="NIF"/>
    <property type="match status" value="1"/>
</dbReference>
<dbReference type="CDD" id="cd07521">
    <property type="entry name" value="HAD_FCP1-like"/>
    <property type="match status" value="1"/>
</dbReference>
<dbReference type="Proteomes" id="UP001165190">
    <property type="component" value="Unassembled WGS sequence"/>
</dbReference>
<dbReference type="InterPro" id="IPR004274">
    <property type="entry name" value="FCP1_dom"/>
</dbReference>
<accession>A0A9W7H8J1</accession>
<dbReference type="InterPro" id="IPR011948">
    <property type="entry name" value="Dullard_phosphatase"/>
</dbReference>
<dbReference type="OrthoDB" id="277011at2759"/>
<reference evidence="3" key="1">
    <citation type="submission" date="2023-05" db="EMBL/GenBank/DDBJ databases">
        <title>Genome and transcriptome analyses reveal genes involved in the formation of fine ridges on petal epidermal cells in Hibiscus trionum.</title>
        <authorList>
            <person name="Koshimizu S."/>
            <person name="Masuda S."/>
            <person name="Ishii T."/>
            <person name="Shirasu K."/>
            <person name="Hoshino A."/>
            <person name="Arita M."/>
        </authorList>
    </citation>
    <scope>NUCLEOTIDE SEQUENCE</scope>
    <source>
        <strain evidence="3">Hamamatsu line</strain>
    </source>
</reference>
<feature type="region of interest" description="Disordered" evidence="1">
    <location>
        <begin position="1"/>
        <end position="31"/>
    </location>
</feature>
<dbReference type="PANTHER" id="PTHR12210">
    <property type="entry name" value="DULLARD PROTEIN PHOSPHATASE"/>
    <property type="match status" value="1"/>
</dbReference>
<evidence type="ECO:0000256" key="1">
    <source>
        <dbReference type="SAM" id="MobiDB-lite"/>
    </source>
</evidence>
<protein>
    <recommendedName>
        <fullName evidence="2">FCP1 homology domain-containing protein</fullName>
    </recommendedName>
</protein>
<proteinExistence type="predicted"/>
<comment type="caution">
    <text evidence="3">The sequence shown here is derived from an EMBL/GenBank/DDBJ whole genome shotgun (WGS) entry which is preliminary data.</text>
</comment>
<evidence type="ECO:0000259" key="2">
    <source>
        <dbReference type="PROSITE" id="PS50969"/>
    </source>
</evidence>
<sequence>MVSKIIKRTPPRSIKRHRRKTSPTKKNASSTVIASLNKSLKTCHRRLVKLFSKLTRIATPSTTQRRLQGFKILKQDHGVGKNSIVPRTLVFDRCLLPPSISETKRTIVLDLDETLVHSSSDPPPKTYDFVVRPSMEGQIMDFYVLKRPGVDSFLEEISKKHEVVVFTAGIEQYASLVLDKLDPKGLISHRLYRDSCKEMEGKLVKDLSEMGRDLGKVVIVDDNPNAYSLQPENAVPIPPFVQDTEDTELEKLVKFFHCCERFDDMRLAVQQYFSGSGGCGGEFV</sequence>
<feature type="compositionally biased region" description="Basic residues" evidence="1">
    <location>
        <begin position="1"/>
        <end position="23"/>
    </location>
</feature>
<dbReference type="PROSITE" id="PS50969">
    <property type="entry name" value="FCP1"/>
    <property type="match status" value="1"/>
</dbReference>
<dbReference type="GO" id="GO:0016791">
    <property type="term" value="F:phosphatase activity"/>
    <property type="evidence" value="ECO:0007669"/>
    <property type="project" value="InterPro"/>
</dbReference>
<organism evidence="3 4">
    <name type="scientific">Hibiscus trionum</name>
    <name type="common">Flower of an hour</name>
    <dbReference type="NCBI Taxonomy" id="183268"/>
    <lineage>
        <taxon>Eukaryota</taxon>
        <taxon>Viridiplantae</taxon>
        <taxon>Streptophyta</taxon>
        <taxon>Embryophyta</taxon>
        <taxon>Tracheophyta</taxon>
        <taxon>Spermatophyta</taxon>
        <taxon>Magnoliopsida</taxon>
        <taxon>eudicotyledons</taxon>
        <taxon>Gunneridae</taxon>
        <taxon>Pentapetalae</taxon>
        <taxon>rosids</taxon>
        <taxon>malvids</taxon>
        <taxon>Malvales</taxon>
        <taxon>Malvaceae</taxon>
        <taxon>Malvoideae</taxon>
        <taxon>Hibiscus</taxon>
    </lineage>
</organism>
<keyword evidence="4" id="KW-1185">Reference proteome</keyword>
<name>A0A9W7H8J1_HIBTR</name>
<dbReference type="FunFam" id="3.40.50.1000:FF:000093">
    <property type="entry name" value="NLI interacting factor-like phosphatase family protein"/>
    <property type="match status" value="1"/>
</dbReference>
<evidence type="ECO:0000313" key="3">
    <source>
        <dbReference type="EMBL" id="GMI72900.1"/>
    </source>
</evidence>